<sequence length="135" mass="15036">MIYASRSIVLFQAASILVGVGLGPVFAGDMCGRPGGSPTELFERVTKAEKLPEITRDRLFVAFQDRANSIVWTFTLATHPAHPTAVCRRPVQDGKAIQLQMNVACSAKEQTCRALLREFEALNARMIEDFKRKRQ</sequence>
<organism evidence="1">
    <name type="scientific">Mesorhizobium sp. WSM2240</name>
    <dbReference type="NCBI Taxonomy" id="3228851"/>
    <lineage>
        <taxon>Bacteria</taxon>
        <taxon>Pseudomonadati</taxon>
        <taxon>Pseudomonadota</taxon>
        <taxon>Alphaproteobacteria</taxon>
        <taxon>Hyphomicrobiales</taxon>
        <taxon>Phyllobacteriaceae</taxon>
        <taxon>Mesorhizobium</taxon>
    </lineage>
</organism>
<dbReference type="EMBL" id="CP159253">
    <property type="protein sequence ID" value="XCG46467.1"/>
    <property type="molecule type" value="Genomic_DNA"/>
</dbReference>
<reference evidence="1" key="1">
    <citation type="submission" date="2024-06" db="EMBL/GenBank/DDBJ databases">
        <title>Mesorhizobium karijinii sp. nov., a symbiont of the iconic Swainsona formosa from arid Australia.</title>
        <authorList>
            <person name="Hill Y.J."/>
            <person name="Watkin E.L.J."/>
            <person name="O'Hara G.W."/>
            <person name="Terpolilli J."/>
            <person name="Tye M.L."/>
            <person name="Kohlmeier M.G."/>
        </authorList>
    </citation>
    <scope>NUCLEOTIDE SEQUENCE</scope>
    <source>
        <strain evidence="1">WSM2240</strain>
    </source>
</reference>
<evidence type="ECO:0000313" key="1">
    <source>
        <dbReference type="EMBL" id="XCG46467.1"/>
    </source>
</evidence>
<dbReference type="RefSeq" id="WP_353640962.1">
    <property type="nucleotide sequence ID" value="NZ_CP159253.1"/>
</dbReference>
<proteinExistence type="predicted"/>
<protein>
    <submittedName>
        <fullName evidence="1">Uncharacterized protein</fullName>
    </submittedName>
</protein>
<accession>A0AAU8CI19</accession>
<name>A0AAU8CI19_9HYPH</name>
<gene>
    <name evidence="1" type="ORF">ABVK50_14125</name>
</gene>
<dbReference type="AlphaFoldDB" id="A0AAU8CI19"/>